<keyword evidence="2" id="KW-1185">Reference proteome</keyword>
<evidence type="ECO:0000313" key="1">
    <source>
        <dbReference type="EMBL" id="RYB05289.1"/>
    </source>
</evidence>
<reference evidence="1 2" key="1">
    <citation type="submission" date="2018-09" db="EMBL/GenBank/DDBJ databases">
        <authorList>
            <person name="Grouzdev D.S."/>
            <person name="Krutkina M.S."/>
        </authorList>
    </citation>
    <scope>NUCLEOTIDE SEQUENCE [LARGE SCALE GENOMIC DNA]</scope>
    <source>
        <strain evidence="1 2">RmlP001</strain>
    </source>
</reference>
<name>A0A4Q2RFW5_9HYPH</name>
<organism evidence="1 2">
    <name type="scientific">Lichenibacterium ramalinae</name>
    <dbReference type="NCBI Taxonomy" id="2316527"/>
    <lineage>
        <taxon>Bacteria</taxon>
        <taxon>Pseudomonadati</taxon>
        <taxon>Pseudomonadota</taxon>
        <taxon>Alphaproteobacteria</taxon>
        <taxon>Hyphomicrobiales</taxon>
        <taxon>Lichenihabitantaceae</taxon>
        <taxon>Lichenibacterium</taxon>
    </lineage>
</organism>
<dbReference type="AlphaFoldDB" id="A0A4Q2RFW5"/>
<comment type="caution">
    <text evidence="1">The sequence shown here is derived from an EMBL/GenBank/DDBJ whole genome shotgun (WGS) entry which is preliminary data.</text>
</comment>
<dbReference type="Proteomes" id="UP000289411">
    <property type="component" value="Unassembled WGS sequence"/>
</dbReference>
<accession>A0A4Q2RFW5</accession>
<sequence length="92" mass="10032">MSSKSVIDPGSAITYALTSRLSPEGRVAISLQLFKGRGMAHSRSLGIVERHEVADVMSKCRRHLDRLGVERLSAPDVAPGRLPPAQTLKLKR</sequence>
<protein>
    <submittedName>
        <fullName evidence="1">Uncharacterized protein</fullName>
    </submittedName>
</protein>
<evidence type="ECO:0000313" key="2">
    <source>
        <dbReference type="Proteomes" id="UP000289411"/>
    </source>
</evidence>
<dbReference type="EMBL" id="QYBC01000007">
    <property type="protein sequence ID" value="RYB05289.1"/>
    <property type="molecule type" value="Genomic_DNA"/>
</dbReference>
<gene>
    <name evidence="1" type="ORF">D3272_10085</name>
</gene>
<proteinExistence type="predicted"/>
<reference evidence="1 2" key="2">
    <citation type="submission" date="2019-02" db="EMBL/GenBank/DDBJ databases">
        <title>'Lichenibacterium ramalinii' gen. nov. sp. nov., 'Lichenibacterium minor' gen. nov. sp. nov.</title>
        <authorList>
            <person name="Pankratov T."/>
        </authorList>
    </citation>
    <scope>NUCLEOTIDE SEQUENCE [LARGE SCALE GENOMIC DNA]</scope>
    <source>
        <strain evidence="1 2">RmlP001</strain>
    </source>
</reference>
<dbReference type="RefSeq" id="WP_129219039.1">
    <property type="nucleotide sequence ID" value="NZ_QYBC01000007.1"/>
</dbReference>